<keyword evidence="1" id="KW-0812">Transmembrane</keyword>
<feature type="transmembrane region" description="Helical" evidence="1">
    <location>
        <begin position="188"/>
        <end position="207"/>
    </location>
</feature>
<reference evidence="3 4" key="1">
    <citation type="submission" date="2022-05" db="EMBL/GenBank/DDBJ databases">
        <authorList>
            <consortium name="Genoscope - CEA"/>
            <person name="William W."/>
        </authorList>
    </citation>
    <scope>NUCLEOTIDE SEQUENCE [LARGE SCALE GENOMIC DNA]</scope>
</reference>
<dbReference type="EMBL" id="CALNXK010000051">
    <property type="protein sequence ID" value="CAH3132629.1"/>
    <property type="molecule type" value="Genomic_DNA"/>
</dbReference>
<evidence type="ECO:0000313" key="4">
    <source>
        <dbReference type="Proteomes" id="UP001159405"/>
    </source>
</evidence>
<comment type="caution">
    <text evidence="3">The sequence shown here is derived from an EMBL/GenBank/DDBJ whole genome shotgun (WGS) entry which is preliminary data.</text>
</comment>
<dbReference type="InterPro" id="IPR011029">
    <property type="entry name" value="DEATH-like_dom_sf"/>
</dbReference>
<name>A0ABN8P729_9CNID</name>
<evidence type="ECO:0000313" key="3">
    <source>
        <dbReference type="EMBL" id="CAH3132629.1"/>
    </source>
</evidence>
<feature type="domain" description="DED" evidence="2">
    <location>
        <begin position="6"/>
        <end position="88"/>
    </location>
</feature>
<keyword evidence="4" id="KW-1185">Reference proteome</keyword>
<evidence type="ECO:0000259" key="2">
    <source>
        <dbReference type="PROSITE" id="PS50168"/>
    </source>
</evidence>
<dbReference type="SUPFAM" id="SSF47986">
    <property type="entry name" value="DEATH domain"/>
    <property type="match status" value="1"/>
</dbReference>
<keyword evidence="1" id="KW-1133">Transmembrane helix</keyword>
<dbReference type="Gene3D" id="1.10.533.10">
    <property type="entry name" value="Death Domain, Fas"/>
    <property type="match status" value="1"/>
</dbReference>
<protein>
    <recommendedName>
        <fullName evidence="2">DED domain-containing protein</fullName>
    </recommendedName>
</protein>
<dbReference type="Proteomes" id="UP001159405">
    <property type="component" value="Unassembled WGS sequence"/>
</dbReference>
<dbReference type="Pfam" id="PF01335">
    <property type="entry name" value="DED"/>
    <property type="match status" value="1"/>
</dbReference>
<accession>A0ABN8P729</accession>
<evidence type="ECO:0000256" key="1">
    <source>
        <dbReference type="SAM" id="Phobius"/>
    </source>
</evidence>
<dbReference type="PROSITE" id="PS50168">
    <property type="entry name" value="DED"/>
    <property type="match status" value="1"/>
</dbReference>
<dbReference type="SMART" id="SM00031">
    <property type="entry name" value="DED"/>
    <property type="match status" value="1"/>
</dbReference>
<proteinExistence type="predicted"/>
<dbReference type="InterPro" id="IPR001875">
    <property type="entry name" value="DED_dom"/>
</dbReference>
<keyword evidence="1" id="KW-0472">Membrane</keyword>
<sequence length="318" mass="35860">MVSISPFKILLNNLNGELDQRNLESLVHVCGELIPGGQRERITSGWEVFSILLRQNAIGEEPRKMAFLLGIIKELRPKRRDLVGMVKRYIEGHYEQPEEILTDFESSSDGYIVIPRSPTPTSFHDCCSVRCGCFNCSCTPCCSGFCCFVIIAIFFIFLAIAATLLWYVFPRFRKLFNSNDDLRVAGPVIIAGLLALAVCCISFGIYIKRRNRQPNYSELRSDIDSRSVNTPSDSVRTGYVTKIDRRGSNACSCYSGRITDMTASSSFNSLWSARTPWPRTDAVVVTDGCNQQDNEFTQEIEPEQEDNDDELLWVPVES</sequence>
<feature type="transmembrane region" description="Helical" evidence="1">
    <location>
        <begin position="145"/>
        <end position="168"/>
    </location>
</feature>
<organism evidence="3 4">
    <name type="scientific">Porites lobata</name>
    <dbReference type="NCBI Taxonomy" id="104759"/>
    <lineage>
        <taxon>Eukaryota</taxon>
        <taxon>Metazoa</taxon>
        <taxon>Cnidaria</taxon>
        <taxon>Anthozoa</taxon>
        <taxon>Hexacorallia</taxon>
        <taxon>Scleractinia</taxon>
        <taxon>Fungiina</taxon>
        <taxon>Poritidae</taxon>
        <taxon>Porites</taxon>
    </lineage>
</organism>
<gene>
    <name evidence="3" type="ORF">PLOB_00036034</name>
</gene>